<protein>
    <submittedName>
        <fullName evidence="2">Membrane protein</fullName>
    </submittedName>
</protein>
<dbReference type="Proteomes" id="UP000034228">
    <property type="component" value="Unassembled WGS sequence"/>
</dbReference>
<reference evidence="2 3" key="1">
    <citation type="submission" date="2015-03" db="EMBL/GenBank/DDBJ databases">
        <title>Draft genome sequences of two protease-producing strains of Arsukibacterium isolated from two cold and alkaline environments.</title>
        <authorList>
            <person name="Lylloff J.E."/>
            <person name="Skov L.B."/>
            <person name="Jepsen M."/>
            <person name="Hallin P.F."/>
            <person name="Sorensen S.J."/>
            <person name="Stougaard P."/>
            <person name="Glaring M.A."/>
        </authorList>
    </citation>
    <scope>NUCLEOTIDE SEQUENCE [LARGE SCALE GENOMIC DNA]</scope>
    <source>
        <strain evidence="2 3">GCM72</strain>
    </source>
</reference>
<keyword evidence="1" id="KW-0472">Membrane</keyword>
<feature type="transmembrane region" description="Helical" evidence="1">
    <location>
        <begin position="37"/>
        <end position="63"/>
    </location>
</feature>
<evidence type="ECO:0000313" key="3">
    <source>
        <dbReference type="Proteomes" id="UP000034228"/>
    </source>
</evidence>
<gene>
    <name evidence="2" type="ORF">WG68_06455</name>
</gene>
<name>A0A0M2V6Z0_9GAMM</name>
<organism evidence="2 3">
    <name type="scientific">Arsukibacterium ikkense</name>
    <dbReference type="NCBI Taxonomy" id="336831"/>
    <lineage>
        <taxon>Bacteria</taxon>
        <taxon>Pseudomonadati</taxon>
        <taxon>Pseudomonadota</taxon>
        <taxon>Gammaproteobacteria</taxon>
        <taxon>Chromatiales</taxon>
        <taxon>Chromatiaceae</taxon>
        <taxon>Arsukibacterium</taxon>
    </lineage>
</organism>
<keyword evidence="1" id="KW-0812">Transmembrane</keyword>
<dbReference type="OrthoDB" id="5625885at2"/>
<comment type="caution">
    <text evidence="2">The sequence shown here is derived from an EMBL/GenBank/DDBJ whole genome shotgun (WGS) entry which is preliminary data.</text>
</comment>
<dbReference type="STRING" id="336831.WG68_06455"/>
<dbReference type="AlphaFoldDB" id="A0A0M2V6Z0"/>
<dbReference type="Pfam" id="PF11174">
    <property type="entry name" value="DUF2970"/>
    <property type="match status" value="1"/>
</dbReference>
<keyword evidence="3" id="KW-1185">Reference proteome</keyword>
<dbReference type="InterPro" id="IPR021344">
    <property type="entry name" value="DUF2970"/>
</dbReference>
<accession>A0A0M2V6Z0</accession>
<evidence type="ECO:0000256" key="1">
    <source>
        <dbReference type="SAM" id="Phobius"/>
    </source>
</evidence>
<dbReference type="EMBL" id="LAHO01000004">
    <property type="protein sequence ID" value="KKO46401.1"/>
    <property type="molecule type" value="Genomic_DNA"/>
</dbReference>
<dbReference type="RefSeq" id="WP_046556842.1">
    <property type="nucleotide sequence ID" value="NZ_LAHO01000004.1"/>
</dbReference>
<proteinExistence type="predicted"/>
<keyword evidence="1" id="KW-1133">Transmembrane helix</keyword>
<sequence>MAATKASTWQVVKAVLGAFIGVQSEKQRQQDFKTGSIVPYIVVGVIAALLFVAALLLTVTLVLN</sequence>
<evidence type="ECO:0000313" key="2">
    <source>
        <dbReference type="EMBL" id="KKO46401.1"/>
    </source>
</evidence>